<evidence type="ECO:0000313" key="2">
    <source>
        <dbReference type="EMBL" id="GIL86666.1"/>
    </source>
</evidence>
<proteinExistence type="predicted"/>
<feature type="region of interest" description="Disordered" evidence="1">
    <location>
        <begin position="217"/>
        <end position="236"/>
    </location>
</feature>
<accession>A0A8J4CR15</accession>
<dbReference type="EMBL" id="BNCP01000036">
    <property type="protein sequence ID" value="GIL86666.1"/>
    <property type="molecule type" value="Genomic_DNA"/>
</dbReference>
<dbReference type="OrthoDB" id="10597769at2759"/>
<protein>
    <submittedName>
        <fullName evidence="2">Uncharacterized protein</fullName>
    </submittedName>
</protein>
<comment type="caution">
    <text evidence="2">The sequence shown here is derived from an EMBL/GenBank/DDBJ whole genome shotgun (WGS) entry which is preliminary data.</text>
</comment>
<organism evidence="2 3">
    <name type="scientific">Volvox reticuliferus</name>
    <dbReference type="NCBI Taxonomy" id="1737510"/>
    <lineage>
        <taxon>Eukaryota</taxon>
        <taxon>Viridiplantae</taxon>
        <taxon>Chlorophyta</taxon>
        <taxon>core chlorophytes</taxon>
        <taxon>Chlorophyceae</taxon>
        <taxon>CS clade</taxon>
        <taxon>Chlamydomonadales</taxon>
        <taxon>Volvocaceae</taxon>
        <taxon>Volvox</taxon>
    </lineage>
</organism>
<feature type="non-terminal residue" evidence="2">
    <location>
        <position position="561"/>
    </location>
</feature>
<sequence>MESSIDWLDPEGFGLTACVDETSQPMRWRVVAHDLLHSRPGPELPDPAQCESSTTTSTVLFPPFQTVLAAGVVQNRGPRAATAPRSVVVTASTKFPHGIDPCDTHQPLKIRDDNRCNDGQQHCEGIHIWSLRIRRRLPGCAPTPAVPKSDTNPAPGKPNQAHYTSDRVYGETGADSGSKPPGLTIILHEMTSMPILQGASPAGILCRSDGAGIRVRQQQQQEQQQGGRWNGTMGSTAAAGGGSWRCSLAHTGAWAALQVSSTRVLLINFEAVLEPTTIPCPHFPDPAPGVQGTTSLSAVAAAAAGPGSSAIETTHHQMQPPHQNGTTSLRCLDLDLAAVVAATFGESSSLHLCQALSCYGYADQVVLDVALAADAGRRRANSEHDGSDPSSGADGNVEGHSVLLRISFPVEPVPNNCRSGSEDEPMDGVAKGGGGVAALVGSKWGGAAVTASVQLRGQISTCCQLHCLSEPGSRRTRSGKTSPTMSGGTSAGAVLQAPIDPPALVGVSARGHLYLITPYSPTAVTGAEMEAGERYLDKGALKGPQSSGLGPGGAGAAALSE</sequence>
<feature type="compositionally biased region" description="Polar residues" evidence="1">
    <location>
        <begin position="479"/>
        <end position="488"/>
    </location>
</feature>
<dbReference type="AlphaFoldDB" id="A0A8J4CR15"/>
<gene>
    <name evidence="2" type="ORF">Vretifemale_14924</name>
</gene>
<name>A0A8J4CR15_9CHLO</name>
<dbReference type="Proteomes" id="UP000747110">
    <property type="component" value="Unassembled WGS sequence"/>
</dbReference>
<keyword evidence="3" id="KW-1185">Reference proteome</keyword>
<evidence type="ECO:0000313" key="3">
    <source>
        <dbReference type="Proteomes" id="UP000747110"/>
    </source>
</evidence>
<feature type="region of interest" description="Disordered" evidence="1">
    <location>
        <begin position="142"/>
        <end position="182"/>
    </location>
</feature>
<reference evidence="2" key="1">
    <citation type="journal article" date="2021" name="Proc. Natl. Acad. Sci. U.S.A.">
        <title>Three genomes in the algal genus Volvox reveal the fate of a haploid sex-determining region after a transition to homothallism.</title>
        <authorList>
            <person name="Yamamoto K."/>
            <person name="Hamaji T."/>
            <person name="Kawai-Toyooka H."/>
            <person name="Matsuzaki R."/>
            <person name="Takahashi F."/>
            <person name="Nishimura Y."/>
            <person name="Kawachi M."/>
            <person name="Noguchi H."/>
            <person name="Minakuchi Y."/>
            <person name="Umen J.G."/>
            <person name="Toyoda A."/>
            <person name="Nozaki H."/>
        </authorList>
    </citation>
    <scope>NUCLEOTIDE SEQUENCE</scope>
    <source>
        <strain evidence="2">NIES-3786</strain>
    </source>
</reference>
<feature type="region of interest" description="Disordered" evidence="1">
    <location>
        <begin position="471"/>
        <end position="490"/>
    </location>
</feature>
<feature type="region of interest" description="Disordered" evidence="1">
    <location>
        <begin position="538"/>
        <end position="561"/>
    </location>
</feature>
<evidence type="ECO:0000256" key="1">
    <source>
        <dbReference type="SAM" id="MobiDB-lite"/>
    </source>
</evidence>